<dbReference type="EMBL" id="VAVY01000006">
    <property type="protein sequence ID" value="TMM59968.1"/>
    <property type="molecule type" value="Genomic_DNA"/>
</dbReference>
<name>A0ABY2V876_9PSED</name>
<gene>
    <name evidence="2" type="ORF">FEF10_31640</name>
</gene>
<feature type="region of interest" description="Disordered" evidence="1">
    <location>
        <begin position="167"/>
        <end position="186"/>
    </location>
</feature>
<dbReference type="Proteomes" id="UP000310095">
    <property type="component" value="Unassembled WGS sequence"/>
</dbReference>
<evidence type="ECO:0000256" key="1">
    <source>
        <dbReference type="SAM" id="MobiDB-lite"/>
    </source>
</evidence>
<comment type="caution">
    <text evidence="2">The sequence shown here is derived from an EMBL/GenBank/DDBJ whole genome shotgun (WGS) entry which is preliminary data.</text>
</comment>
<keyword evidence="3" id="KW-1185">Reference proteome</keyword>
<evidence type="ECO:0000313" key="3">
    <source>
        <dbReference type="Proteomes" id="UP000310095"/>
    </source>
</evidence>
<accession>A0ABY2V876</accession>
<reference evidence="2 3" key="1">
    <citation type="submission" date="2019-05" db="EMBL/GenBank/DDBJ databases">
        <title>Identification and Biocontrol Activity Analysis of Biocontrol Strain PF-1 Based on Genome-wide Data.</title>
        <authorList>
            <person name="Qi J."/>
        </authorList>
    </citation>
    <scope>NUCLEOTIDE SEQUENCE [LARGE SCALE GENOMIC DNA]</scope>
    <source>
        <strain evidence="2 3">PF-1</strain>
    </source>
</reference>
<organism evidence="2 3">
    <name type="scientific">Pseudomonas protegens</name>
    <dbReference type="NCBI Taxonomy" id="380021"/>
    <lineage>
        <taxon>Bacteria</taxon>
        <taxon>Pseudomonadati</taxon>
        <taxon>Pseudomonadota</taxon>
        <taxon>Gammaproteobacteria</taxon>
        <taxon>Pseudomonadales</taxon>
        <taxon>Pseudomonadaceae</taxon>
        <taxon>Pseudomonas</taxon>
    </lineage>
</organism>
<dbReference type="RefSeq" id="WP_138641149.1">
    <property type="nucleotide sequence ID" value="NZ_CP022097.2"/>
</dbReference>
<sequence length="186" mass="21036">MATKDVCFIYGSFEREWLARLGGAISCPEFFYNNYQEGPGGLQSNIWGFYVSSNIEAGGQNRYGFRNKSYVDSPDSECLSQMNASFFKRLHNRRKDDFFSASSSFLETSQLSLKLKNGLALKPFMQAERLLVRKIIGGECSYLFERSRQASSNKVANKTLRGNHYFSEKNSRRVARGQSSSPGVNP</sequence>
<evidence type="ECO:0000313" key="2">
    <source>
        <dbReference type="EMBL" id="TMM59968.1"/>
    </source>
</evidence>
<proteinExistence type="predicted"/>
<feature type="compositionally biased region" description="Polar residues" evidence="1">
    <location>
        <begin position="177"/>
        <end position="186"/>
    </location>
</feature>
<protein>
    <recommendedName>
        <fullName evidence="4">Gamma-glutamylcyclotransferase AIG2-like domain-containing protein</fullName>
    </recommendedName>
</protein>
<evidence type="ECO:0008006" key="4">
    <source>
        <dbReference type="Google" id="ProtNLM"/>
    </source>
</evidence>